<dbReference type="Proteomes" id="UP001432995">
    <property type="component" value="Unassembled WGS sequence"/>
</dbReference>
<organism evidence="3 4">
    <name type="scientific">Methylobacterium brachiatum</name>
    <dbReference type="NCBI Taxonomy" id="269660"/>
    <lineage>
        <taxon>Bacteria</taxon>
        <taxon>Pseudomonadati</taxon>
        <taxon>Pseudomonadota</taxon>
        <taxon>Alphaproteobacteria</taxon>
        <taxon>Hyphomicrobiales</taxon>
        <taxon>Methylobacteriaceae</taxon>
        <taxon>Methylobacterium</taxon>
    </lineage>
</organism>
<dbReference type="InterPro" id="IPR001296">
    <property type="entry name" value="Glyco_trans_1"/>
</dbReference>
<dbReference type="RefSeq" id="WP_350380383.1">
    <property type="nucleotide sequence ID" value="NZ_JBELQD010000037.1"/>
</dbReference>
<dbReference type="EC" id="2.4.-.-" evidence="3"/>
<proteinExistence type="predicted"/>
<dbReference type="InterPro" id="IPR001173">
    <property type="entry name" value="Glyco_trans_2-like"/>
</dbReference>
<keyword evidence="3" id="KW-0328">Glycosyltransferase</keyword>
<accession>A0ABV1R8U9</accession>
<evidence type="ECO:0000313" key="4">
    <source>
        <dbReference type="Proteomes" id="UP001432995"/>
    </source>
</evidence>
<dbReference type="Gene3D" id="3.40.50.2000">
    <property type="entry name" value="Glycogen Phosphorylase B"/>
    <property type="match status" value="2"/>
</dbReference>
<dbReference type="PANTHER" id="PTHR43179">
    <property type="entry name" value="RHAMNOSYLTRANSFERASE WBBL"/>
    <property type="match status" value="1"/>
</dbReference>
<evidence type="ECO:0000259" key="1">
    <source>
        <dbReference type="Pfam" id="PF00534"/>
    </source>
</evidence>
<sequence length="1615" mass="181789">MRLKFENVATFQPGASCKMTLKVDATPSDGRGETETSSILDAVYACISFLGRAPEPNDLEQFGGKKTPIEIISSVISSQEFNRTIVCPVLDGFETWLDKAQVDQVAASWLAHTFNVPSILSVINGIEPTWRKVYANLFTESNFVRTVEPKLSPKSFLIGRFAKALLLPVGVQLAGTPEPPPFSEANAQDVLNWGGFDVEWYSEQCGIPFSSQEAAVLDYLSVGESVGRRPNPLFDPIWYRRNVNLDKDTSPLLHYLSWNDQFPLWPCQIFDAPHYRASYQKLIGTQEPLIHYLRGGWREGCEPNQSFDVGWYVDTYGLSGETDPLFHYMASADNVRPHAGFDVNYIRERAAAAGRWIVDVSCLELYLEQAGCPSNTPTPLFDPLFYYLNNNVKGDLLVDPFWHYYKTGWLLGYDPCPLFSTKYYLEVNEDVQRQFINPLAHYLNYGANELRNPSPLFSTHDYLDRNHDVREAKINPLTHYLLHGAAEGRKANWLFDESWYIQHAAGSCLTQAKAVSHYLSLGWRSGFDPNPLFDVQFYLDKNTDVAAAAVEPLSHFMTHGWLEGRDPNPFFDTSWYLSRFPNSVADGIDPLTHFARFGADSNLDPGPDFSTAWYRAQHPEVDRGGWNPLAYYLHVGRKLNHAPRPNWKDLKSGSISAIAPAERIDPYTSWLEVNEETAKADRMLLDALSVQSLEQLPKISVVMPCYQSDRRLLVQAIESVRTQLYENWELCICDDFSSNLEISSLLSRYSKVEARIKWVRSPKNLNISGASNLAAGLATGDVIALLDHDDTLTRHALAEVAICYAKHPKADIVYSDDDKLNMSNQRYAPQFKPGWSPVLLLSFMYISHLFSFRRSLFEQVGGFRSEFDGAQDFDLALRLAENARQVERIPRVLYHWRAVENSTAASADTKPEAFERGRRAVQEALDRRGINAHAVLPDYAVAARVGMFDLVFPDEGPSVTVLVPTRNKLDLLRPCIESLRRTTYANYRVLILDNDSDDAETLTYIHSCGAEVLRVTSPPEGFSFSHLINAGVRAVDSEYVLFLNNDTEVRTPHWLSQMIGYAQMPGVGAVGARLLYADGLIQHAGITHGLHEGMAGHACKLLPSYDHGYLGLARASREVAGVTAACLLTPRQLFLDFDGLDQAEFRVSYNDVDYCYRLVDAGYRCIQCNSAELFHYEGRTRGFGDNPAEERAMRRKYHGRIDRWYNPNLALDHEQFGIARTHVARPRHEPLRVVFASHNYNHEGAPNSLFELSTGLKTARRLHPIVISPQEGPLLERYQREGVDASVIAHPLAGWPTGEELEASLRRLGQAFLYAGADVVVANTAEAFWAVEAAHRAGLPAIWIIRESEPWQTYYAQLPPQLAALGYAAFQHCYRVVFVSRSTMEAWQPLNDRNAFTLIRNGLDTAKLIQSFQGLDRGEARTMMAVPDAETCVFTCLGTVAERKGQIDLVRAFACLPLKAALQAAVYIVGDRPSAYSEQLHREVGALDPERRKRVRIVPETDLARSYLVGSDVFICTSRVESYPRVTLEAMAAGLPLLTTPVWGIREQVRPDYNASLYEPGDVTRLADLMMEMIELPERRQLFASRSVPVFESLPDFPYMRDRYGDIIEQAVGSL</sequence>
<protein>
    <submittedName>
        <fullName evidence="3">Glycosyltransferase</fullName>
        <ecNumber evidence="3">2.4.-.-</ecNumber>
    </submittedName>
</protein>
<dbReference type="Pfam" id="PF00535">
    <property type="entry name" value="Glycos_transf_2"/>
    <property type="match status" value="2"/>
</dbReference>
<dbReference type="SUPFAM" id="SSF53756">
    <property type="entry name" value="UDP-Glycosyltransferase/glycogen phosphorylase"/>
    <property type="match status" value="1"/>
</dbReference>
<reference evidence="3" key="1">
    <citation type="submission" date="2024-06" db="EMBL/GenBank/DDBJ databases">
        <authorList>
            <person name="Campbell A.G."/>
        </authorList>
    </citation>
    <scope>NUCLEOTIDE SEQUENCE</scope>
    <source>
        <strain evidence="3">EM17</strain>
    </source>
</reference>
<feature type="domain" description="Glycosyl transferase family 1" evidence="1">
    <location>
        <begin position="1433"/>
        <end position="1583"/>
    </location>
</feature>
<dbReference type="Gene3D" id="3.90.550.10">
    <property type="entry name" value="Spore Coat Polysaccharide Biosynthesis Protein SpsA, Chain A"/>
    <property type="match status" value="2"/>
</dbReference>
<evidence type="ECO:0000259" key="2">
    <source>
        <dbReference type="Pfam" id="PF00535"/>
    </source>
</evidence>
<dbReference type="SUPFAM" id="SSF53448">
    <property type="entry name" value="Nucleotide-diphospho-sugar transferases"/>
    <property type="match status" value="2"/>
</dbReference>
<dbReference type="EMBL" id="JBELQD010000037">
    <property type="protein sequence ID" value="MER2291125.1"/>
    <property type="molecule type" value="Genomic_DNA"/>
</dbReference>
<dbReference type="Pfam" id="PF00534">
    <property type="entry name" value="Glycos_transf_1"/>
    <property type="match status" value="1"/>
</dbReference>
<dbReference type="GO" id="GO:0016757">
    <property type="term" value="F:glycosyltransferase activity"/>
    <property type="evidence" value="ECO:0007669"/>
    <property type="project" value="UniProtKB-KW"/>
</dbReference>
<feature type="domain" description="Glycosyltransferase 2-like" evidence="2">
    <location>
        <begin position="700"/>
        <end position="860"/>
    </location>
</feature>
<dbReference type="CDD" id="cd04184">
    <property type="entry name" value="GT2_RfbC_Mx_like"/>
    <property type="match status" value="1"/>
</dbReference>
<dbReference type="CDD" id="cd03801">
    <property type="entry name" value="GT4_PimA-like"/>
    <property type="match status" value="1"/>
</dbReference>
<keyword evidence="3" id="KW-0808">Transferase</keyword>
<name>A0ABV1R8U9_9HYPH</name>
<dbReference type="InterPro" id="IPR029044">
    <property type="entry name" value="Nucleotide-diphossugar_trans"/>
</dbReference>
<feature type="domain" description="Glycosyltransferase 2-like" evidence="2">
    <location>
        <begin position="960"/>
        <end position="1076"/>
    </location>
</feature>
<gene>
    <name evidence="3" type="ORF">ABS770_23015</name>
</gene>
<evidence type="ECO:0000313" key="3">
    <source>
        <dbReference type="EMBL" id="MER2291125.1"/>
    </source>
</evidence>
<keyword evidence="4" id="KW-1185">Reference proteome</keyword>
<comment type="caution">
    <text evidence="3">The sequence shown here is derived from an EMBL/GenBank/DDBJ whole genome shotgun (WGS) entry which is preliminary data.</text>
</comment>
<dbReference type="PANTHER" id="PTHR43179:SF7">
    <property type="entry name" value="RHAMNOSYLTRANSFERASE WBBL"/>
    <property type="match status" value="1"/>
</dbReference>